<protein>
    <submittedName>
        <fullName evidence="1">Uncharacterized protein</fullName>
    </submittedName>
</protein>
<proteinExistence type="predicted"/>
<name>A0A2M7VGX2_9BACT</name>
<evidence type="ECO:0000313" key="1">
    <source>
        <dbReference type="EMBL" id="PIZ99778.1"/>
    </source>
</evidence>
<comment type="caution">
    <text evidence="1">The sequence shown here is derived from an EMBL/GenBank/DDBJ whole genome shotgun (WGS) entry which is preliminary data.</text>
</comment>
<sequence length="325" mass="36085">MFPFFLTPDQKIIDIMSRWRPSEGYHKWVAFMMRGEFFVLITPLTGEQIYHADIYNVHRRVIASKLSIQTIELNMDSRVGGYYDASGKSLINETRGNFFRINEEMLKSAELVVLGGGKIEQKHNKIVVSQSSTTFSLPRALQNALNNNVADLVAKYVPNVIPAVKVCCLSQCCNDLGTGSCTGRLIERANNALQNNTDVLLKMFDGQQWSDGSGCYARNVYLSFKKHDGLITTDQLKEMIGGQYADGTFQASGPDSVVDLLKNLVDNKQANVVINQPGVFGVEVKGSSVPFDQLKEKIDQLKGPQVTAMSTAQLINFLQSLDSQK</sequence>
<dbReference type="Proteomes" id="UP000230405">
    <property type="component" value="Unassembled WGS sequence"/>
</dbReference>
<dbReference type="EMBL" id="PFPO01000011">
    <property type="protein sequence ID" value="PIZ99778.1"/>
    <property type="molecule type" value="Genomic_DNA"/>
</dbReference>
<reference evidence="2" key="1">
    <citation type="submission" date="2017-09" db="EMBL/GenBank/DDBJ databases">
        <title>Depth-based differentiation of microbial function through sediment-hosted aquifers and enrichment of novel symbionts in the deep terrestrial subsurface.</title>
        <authorList>
            <person name="Probst A.J."/>
            <person name="Ladd B."/>
            <person name="Jarett J.K."/>
            <person name="Geller-Mcgrath D.E."/>
            <person name="Sieber C.M.K."/>
            <person name="Emerson J.B."/>
            <person name="Anantharaman K."/>
            <person name="Thomas B.C."/>
            <person name="Malmstrom R."/>
            <person name="Stieglmeier M."/>
            <person name="Klingl A."/>
            <person name="Woyke T."/>
            <person name="Ryan C.M."/>
            <person name="Banfield J.F."/>
        </authorList>
    </citation>
    <scope>NUCLEOTIDE SEQUENCE [LARGE SCALE GENOMIC DNA]</scope>
</reference>
<organism evidence="1 2">
    <name type="scientific">Candidatus Komeilibacteria bacterium CG_4_10_14_0_2_um_filter_37_10</name>
    <dbReference type="NCBI Taxonomy" id="1974470"/>
    <lineage>
        <taxon>Bacteria</taxon>
        <taxon>Candidatus Komeiliibacteriota</taxon>
    </lineage>
</organism>
<dbReference type="AlphaFoldDB" id="A0A2M7VGX2"/>
<evidence type="ECO:0000313" key="2">
    <source>
        <dbReference type="Proteomes" id="UP000230405"/>
    </source>
</evidence>
<accession>A0A2M7VGX2</accession>
<gene>
    <name evidence="1" type="ORF">COX77_00440</name>
</gene>